<dbReference type="EMBL" id="CPZJ01000018">
    <property type="protein sequence ID" value="CNG43037.1"/>
    <property type="molecule type" value="Genomic_DNA"/>
</dbReference>
<gene>
    <name evidence="1" type="ORF">ERS008530_03744</name>
</gene>
<reference evidence="1 2" key="1">
    <citation type="submission" date="2015-03" db="EMBL/GenBank/DDBJ databases">
        <authorList>
            <person name="Murphy D."/>
        </authorList>
    </citation>
    <scope>NUCLEOTIDE SEQUENCE [LARGE SCALE GENOMIC DNA]</scope>
    <source>
        <strain evidence="1 2">BR165/97</strain>
    </source>
</reference>
<dbReference type="OrthoDB" id="6419134at2"/>
<proteinExistence type="predicted"/>
<name>A0A0T9MSF8_YERIN</name>
<organism evidence="1 2">
    <name type="scientific">Yersinia intermedia</name>
    <dbReference type="NCBI Taxonomy" id="631"/>
    <lineage>
        <taxon>Bacteria</taxon>
        <taxon>Pseudomonadati</taxon>
        <taxon>Pseudomonadota</taxon>
        <taxon>Gammaproteobacteria</taxon>
        <taxon>Enterobacterales</taxon>
        <taxon>Yersiniaceae</taxon>
        <taxon>Yersinia</taxon>
    </lineage>
</organism>
<accession>A0A0T9MSF8</accession>
<dbReference type="RefSeq" id="WP_050074299.1">
    <property type="nucleotide sequence ID" value="NZ_CPZJ01000018.1"/>
</dbReference>
<dbReference type="Pfam" id="PF13973">
    <property type="entry name" value="DUF4222"/>
    <property type="match status" value="1"/>
</dbReference>
<protein>
    <submittedName>
        <fullName evidence="1">Uncharacterized protein</fullName>
    </submittedName>
</protein>
<evidence type="ECO:0000313" key="1">
    <source>
        <dbReference type="EMBL" id="CNG43037.1"/>
    </source>
</evidence>
<dbReference type="AlphaFoldDB" id="A0A0T9MSF8"/>
<dbReference type="STRING" id="631.CH53_3634"/>
<evidence type="ECO:0000313" key="2">
    <source>
        <dbReference type="Proteomes" id="UP000038750"/>
    </source>
</evidence>
<dbReference type="InterPro" id="IPR025317">
    <property type="entry name" value="DUF4222"/>
</dbReference>
<sequence>MTNPGSTTTNPIQLLDRYYNDKRGVRVHVIRYDSTTGEVIYLRDGYEHGELTKPINRFRAEFTEVDV</sequence>
<dbReference type="Proteomes" id="UP000038750">
    <property type="component" value="Unassembled WGS sequence"/>
</dbReference>